<evidence type="ECO:0000313" key="18">
    <source>
        <dbReference type="Proteomes" id="UP000694680"/>
    </source>
</evidence>
<dbReference type="InterPro" id="IPR011011">
    <property type="entry name" value="Znf_FYVE_PHD"/>
</dbReference>
<dbReference type="InterPro" id="IPR019786">
    <property type="entry name" value="Zinc_finger_PHD-type_CS"/>
</dbReference>
<keyword evidence="10" id="KW-0805">Transcription regulation</keyword>
<reference evidence="17" key="1">
    <citation type="submission" date="2020-06" db="EMBL/GenBank/DDBJ databases">
        <authorList>
            <consortium name="Wellcome Sanger Institute Data Sharing"/>
        </authorList>
    </citation>
    <scope>NUCLEOTIDE SEQUENCE [LARGE SCALE GENOMIC DNA]</scope>
</reference>
<keyword evidence="11" id="KW-0804">Transcription</keyword>
<dbReference type="GO" id="GO:0005634">
    <property type="term" value="C:nucleus"/>
    <property type="evidence" value="ECO:0007669"/>
    <property type="project" value="UniProtKB-SubCell"/>
</dbReference>
<evidence type="ECO:0000256" key="3">
    <source>
        <dbReference type="ARBA" id="ARBA00022723"/>
    </source>
</evidence>
<dbReference type="GO" id="GO:0008270">
    <property type="term" value="F:zinc ion binding"/>
    <property type="evidence" value="ECO:0007669"/>
    <property type="project" value="UniProtKB-KW"/>
</dbReference>
<dbReference type="AlphaFoldDB" id="A0A8C5G5Q1"/>
<dbReference type="GO" id="GO:0007420">
    <property type="term" value="P:brain development"/>
    <property type="evidence" value="ECO:0007669"/>
    <property type="project" value="UniProtKB-ARBA"/>
</dbReference>
<keyword evidence="6" id="KW-0156">Chromatin regulator</keyword>
<dbReference type="Pfam" id="PF02373">
    <property type="entry name" value="JmjC"/>
    <property type="match status" value="1"/>
</dbReference>
<dbReference type="GO" id="GO:0006325">
    <property type="term" value="P:chromatin organization"/>
    <property type="evidence" value="ECO:0007669"/>
    <property type="project" value="UniProtKB-KW"/>
</dbReference>
<dbReference type="InterPro" id="IPR001965">
    <property type="entry name" value="Znf_PHD"/>
</dbReference>
<proteinExistence type="inferred from homology"/>
<organism evidence="17 18">
    <name type="scientific">Gouania willdenowi</name>
    <name type="common">Blunt-snouted clingfish</name>
    <name type="synonym">Lepadogaster willdenowi</name>
    <dbReference type="NCBI Taxonomy" id="441366"/>
    <lineage>
        <taxon>Eukaryota</taxon>
        <taxon>Metazoa</taxon>
        <taxon>Chordata</taxon>
        <taxon>Craniata</taxon>
        <taxon>Vertebrata</taxon>
        <taxon>Euteleostomi</taxon>
        <taxon>Actinopterygii</taxon>
        <taxon>Neopterygii</taxon>
        <taxon>Teleostei</taxon>
        <taxon>Neoteleostei</taxon>
        <taxon>Acanthomorphata</taxon>
        <taxon>Ovalentaria</taxon>
        <taxon>Blenniimorphae</taxon>
        <taxon>Blenniiformes</taxon>
        <taxon>Gobiesocoidei</taxon>
        <taxon>Gobiesocidae</taxon>
        <taxon>Gobiesocinae</taxon>
        <taxon>Gouania</taxon>
    </lineage>
</organism>
<evidence type="ECO:0000256" key="5">
    <source>
        <dbReference type="ARBA" id="ARBA00022833"/>
    </source>
</evidence>
<evidence type="ECO:0000256" key="13">
    <source>
        <dbReference type="PROSITE-ProRule" id="PRU00146"/>
    </source>
</evidence>
<evidence type="ECO:0000313" key="17">
    <source>
        <dbReference type="Ensembl" id="ENSGWIP00000016148.1"/>
    </source>
</evidence>
<evidence type="ECO:0000256" key="2">
    <source>
        <dbReference type="ARBA" id="ARBA00006942"/>
    </source>
</evidence>
<keyword evidence="9" id="KW-0408">Iron</keyword>
<dbReference type="InterPro" id="IPR041070">
    <property type="entry name" value="JHD"/>
</dbReference>
<dbReference type="SMART" id="SM00558">
    <property type="entry name" value="JmjC"/>
    <property type="match status" value="1"/>
</dbReference>
<keyword evidence="12" id="KW-0539">Nucleus</keyword>
<dbReference type="InterPro" id="IPR050690">
    <property type="entry name" value="JHDM1_Histone_Demethylase"/>
</dbReference>
<feature type="region of interest" description="Disordered" evidence="14">
    <location>
        <begin position="568"/>
        <end position="628"/>
    </location>
</feature>
<reference evidence="17" key="2">
    <citation type="submission" date="2025-08" db="UniProtKB">
        <authorList>
            <consortium name="Ensembl"/>
        </authorList>
    </citation>
    <scope>IDENTIFICATION</scope>
</reference>
<comment type="subcellular location">
    <subcellularLocation>
        <location evidence="1">Nucleus</location>
    </subcellularLocation>
</comment>
<evidence type="ECO:0008006" key="19">
    <source>
        <dbReference type="Google" id="ProtNLM"/>
    </source>
</evidence>
<keyword evidence="18" id="KW-1185">Reference proteome</keyword>
<reference evidence="17" key="3">
    <citation type="submission" date="2025-09" db="UniProtKB">
        <authorList>
            <consortium name="Ensembl"/>
        </authorList>
    </citation>
    <scope>IDENTIFICATION</scope>
</reference>
<dbReference type="PROSITE" id="PS50016">
    <property type="entry name" value="ZF_PHD_2"/>
    <property type="match status" value="1"/>
</dbReference>
<dbReference type="PANTHER" id="PTHR23123">
    <property type="entry name" value="PHD/F-BOX CONTAINING PROTEIN"/>
    <property type="match status" value="1"/>
</dbReference>
<dbReference type="FunFam" id="3.30.40.10:FF:000193">
    <property type="entry name" value="lysine-specific demethylase PHF2 isoform X1"/>
    <property type="match status" value="1"/>
</dbReference>
<name>A0A8C5G5Q1_GOUWI</name>
<evidence type="ECO:0000256" key="8">
    <source>
        <dbReference type="ARBA" id="ARBA00023002"/>
    </source>
</evidence>
<evidence type="ECO:0000259" key="15">
    <source>
        <dbReference type="PROSITE" id="PS50016"/>
    </source>
</evidence>
<dbReference type="Gene3D" id="1.20.58.1360">
    <property type="match status" value="1"/>
</dbReference>
<gene>
    <name evidence="17" type="primary">kdm7aa</name>
</gene>
<dbReference type="GO" id="GO:0051213">
    <property type="term" value="F:dioxygenase activity"/>
    <property type="evidence" value="ECO:0007669"/>
    <property type="project" value="UniProtKB-KW"/>
</dbReference>
<dbReference type="Ensembl" id="ENSGWIT00000017846.1">
    <property type="protein sequence ID" value="ENSGWIP00000016148.1"/>
    <property type="gene ID" value="ENSGWIG00000009080.1"/>
</dbReference>
<keyword evidence="7" id="KW-0223">Dioxygenase</keyword>
<feature type="domain" description="PHD-type" evidence="15">
    <location>
        <begin position="5"/>
        <end position="56"/>
    </location>
</feature>
<accession>A0A8C5G5Q1</accession>
<feature type="domain" description="JmjC" evidence="16">
    <location>
        <begin position="198"/>
        <end position="354"/>
    </location>
</feature>
<evidence type="ECO:0000256" key="10">
    <source>
        <dbReference type="ARBA" id="ARBA00023015"/>
    </source>
</evidence>
<protein>
    <recommendedName>
        <fullName evidence="19">[Histone H3]-dimethyl-L-lysine(36) demethylase</fullName>
    </recommendedName>
</protein>
<dbReference type="SMART" id="SM00249">
    <property type="entry name" value="PHD"/>
    <property type="match status" value="1"/>
</dbReference>
<dbReference type="SUPFAM" id="SSF51197">
    <property type="entry name" value="Clavaminate synthase-like"/>
    <property type="match status" value="1"/>
</dbReference>
<dbReference type="Gene3D" id="2.60.120.650">
    <property type="entry name" value="Cupin"/>
    <property type="match status" value="1"/>
</dbReference>
<dbReference type="Pfam" id="PF17811">
    <property type="entry name" value="JHD"/>
    <property type="match status" value="1"/>
</dbReference>
<dbReference type="PROSITE" id="PS51184">
    <property type="entry name" value="JMJC"/>
    <property type="match status" value="1"/>
</dbReference>
<evidence type="ECO:0000256" key="14">
    <source>
        <dbReference type="SAM" id="MobiDB-lite"/>
    </source>
</evidence>
<evidence type="ECO:0000256" key="7">
    <source>
        <dbReference type="ARBA" id="ARBA00022964"/>
    </source>
</evidence>
<evidence type="ECO:0000256" key="9">
    <source>
        <dbReference type="ARBA" id="ARBA00023004"/>
    </source>
</evidence>
<comment type="similarity">
    <text evidence="2">Belongs to the JHDM1 histone demethylase family. JHDM1D subfamily.</text>
</comment>
<keyword evidence="5" id="KW-0862">Zinc</keyword>
<evidence type="ECO:0000256" key="6">
    <source>
        <dbReference type="ARBA" id="ARBA00022853"/>
    </source>
</evidence>
<dbReference type="PROSITE" id="PS01359">
    <property type="entry name" value="ZF_PHD_1"/>
    <property type="match status" value="1"/>
</dbReference>
<dbReference type="Pfam" id="PF00628">
    <property type="entry name" value="PHD"/>
    <property type="match status" value="1"/>
</dbReference>
<evidence type="ECO:0000256" key="4">
    <source>
        <dbReference type="ARBA" id="ARBA00022771"/>
    </source>
</evidence>
<keyword evidence="4 13" id="KW-0863">Zinc-finger</keyword>
<dbReference type="InterPro" id="IPR003347">
    <property type="entry name" value="JmjC_dom"/>
</dbReference>
<evidence type="ECO:0000256" key="12">
    <source>
        <dbReference type="ARBA" id="ARBA00023242"/>
    </source>
</evidence>
<keyword evidence="3" id="KW-0479">Metal-binding</keyword>
<sequence length="657" mass="74900">MAAAPLYCVCQQPYDVSRFMIECDICKDWFHGSCVQVEEHQAVDIDVYHCPNCDVAHGPSLMKKRHNWHRHDYTELDDGSNPVQAGTSVFVKKLQSRTFPSAEEVLIRMKGEHVTTRYLERHGFNYPIMVTEMEGLGLKLPSHMFSVRDVEQYVGGDKVIDVIDVARQADSKMKLSEFIKYFTNQHRPKVLNLISLEFSDTKMSELVEVPDVAQKMSWVENYWPDDSFFPKPFVQKYCLMGVKDSYTDFHIDFGGTSVWYHVLWGEKVFFLIKPTPTNLALYEAWSSSSNQSEVFFGDKVDKCYKCIVPQGATLLIPTGWIHAVLTSQDCMAFGGNFLHNLNIGMQIRCYEMERRLKTPDLFKFPYFEAICWYVAKNLLEMLKELREDTCPPPPYLVDGVKALIGALKTWLKREVMTPNSEVPDNIRPNHLIKELTKEIRHLEGCGAPTGPSGCLSTRSTLERLCQARRARRAARRLREQQEDPKVPSNLDILEQHTREVLRRLEAGLLEEVRPTLQHKMLISFGQNHPLCDADSVLAPPPRERPTSPSTQEAIQGMLSMASESWCQGNSSSEAWDNQGLPSPETAFQYCDPSMSPPLHPSKRSAPNPPPISNQATKGKRPKKGMATAKQRLGKILKLNNRHSRNLTLRHFLGCIRV</sequence>
<dbReference type="Proteomes" id="UP000694680">
    <property type="component" value="Chromosome 6"/>
</dbReference>
<keyword evidence="8" id="KW-0560">Oxidoreductase</keyword>
<evidence type="ECO:0000256" key="11">
    <source>
        <dbReference type="ARBA" id="ARBA00023163"/>
    </source>
</evidence>
<dbReference type="SUPFAM" id="SSF57903">
    <property type="entry name" value="FYVE/PHD zinc finger"/>
    <property type="match status" value="1"/>
</dbReference>
<evidence type="ECO:0000259" key="16">
    <source>
        <dbReference type="PROSITE" id="PS51184"/>
    </source>
</evidence>
<dbReference type="InterPro" id="IPR019787">
    <property type="entry name" value="Znf_PHD-finger"/>
</dbReference>
<evidence type="ECO:0000256" key="1">
    <source>
        <dbReference type="ARBA" id="ARBA00004123"/>
    </source>
</evidence>